<keyword evidence="3" id="KW-1185">Reference proteome</keyword>
<feature type="transmembrane region" description="Helical" evidence="1">
    <location>
        <begin position="12"/>
        <end position="30"/>
    </location>
</feature>
<evidence type="ECO:0000313" key="2">
    <source>
        <dbReference type="EMBL" id="MBW4710744.1"/>
    </source>
</evidence>
<feature type="transmembrane region" description="Helical" evidence="1">
    <location>
        <begin position="76"/>
        <end position="96"/>
    </location>
</feature>
<dbReference type="RefSeq" id="WP_219507865.1">
    <property type="nucleotide sequence ID" value="NZ_JAHXDN010000010.1"/>
</dbReference>
<feature type="transmembrane region" description="Helical" evidence="1">
    <location>
        <begin position="42"/>
        <end position="64"/>
    </location>
</feature>
<comment type="caution">
    <text evidence="2">The sequence shown here is derived from an EMBL/GenBank/DDBJ whole genome shotgun (WGS) entry which is preliminary data.</text>
</comment>
<proteinExistence type="predicted"/>
<evidence type="ECO:0000313" key="3">
    <source>
        <dbReference type="Proteomes" id="UP001138661"/>
    </source>
</evidence>
<evidence type="ECO:0000256" key="1">
    <source>
        <dbReference type="SAM" id="Phobius"/>
    </source>
</evidence>
<keyword evidence="1" id="KW-0812">Transmembrane</keyword>
<sequence>MFDKIASLFGEHPWVSTAVAGAAGGVVRWVTLRDNWKEGGAAVIVGAICAVYLEDLAITLLGNFLSIEIPPSSKGLSGFIIGLAGITLTGFIIDVFKARAKYHEEEDKKDG</sequence>
<name>A0A9X1K2Y1_9RHOB</name>
<dbReference type="AlphaFoldDB" id="A0A9X1K2Y1"/>
<keyword evidence="1" id="KW-0472">Membrane</keyword>
<dbReference type="Proteomes" id="UP001138661">
    <property type="component" value="Unassembled WGS sequence"/>
</dbReference>
<protein>
    <submittedName>
        <fullName evidence="2">Uncharacterized protein</fullName>
    </submittedName>
</protein>
<gene>
    <name evidence="2" type="ORF">KX928_23385</name>
</gene>
<keyword evidence="1" id="KW-1133">Transmembrane helix</keyword>
<accession>A0A9X1K2Y1</accession>
<organism evidence="2 3">
    <name type="scientific">Roseobacter insulae</name>
    <dbReference type="NCBI Taxonomy" id="2859783"/>
    <lineage>
        <taxon>Bacteria</taxon>
        <taxon>Pseudomonadati</taxon>
        <taxon>Pseudomonadota</taxon>
        <taxon>Alphaproteobacteria</taxon>
        <taxon>Rhodobacterales</taxon>
        <taxon>Roseobacteraceae</taxon>
        <taxon>Roseobacter</taxon>
    </lineage>
</organism>
<dbReference type="EMBL" id="JAHXDN010000010">
    <property type="protein sequence ID" value="MBW4710744.1"/>
    <property type="molecule type" value="Genomic_DNA"/>
</dbReference>
<reference evidence="2" key="1">
    <citation type="submission" date="2021-07" db="EMBL/GenBank/DDBJ databases">
        <title>Roseobacter insulae sp. nov., isolated from a tidal flat.</title>
        <authorList>
            <person name="Park S."/>
            <person name="Yoon J.-H."/>
        </authorList>
    </citation>
    <scope>NUCLEOTIDE SEQUENCE</scope>
    <source>
        <strain evidence="2">YSTF-M11</strain>
    </source>
</reference>